<dbReference type="SUPFAM" id="SSF52266">
    <property type="entry name" value="SGNH hydrolase"/>
    <property type="match status" value="1"/>
</dbReference>
<evidence type="ECO:0000256" key="1">
    <source>
        <dbReference type="ARBA" id="ARBA00008668"/>
    </source>
</evidence>
<dbReference type="PANTHER" id="PTHR45966">
    <property type="entry name" value="GDSL-LIKE LIPASE/ACYLHYDROLASE"/>
    <property type="match status" value="1"/>
</dbReference>
<dbReference type="Proteomes" id="UP000289340">
    <property type="component" value="Chromosome 7"/>
</dbReference>
<sequence length="379" mass="42156">MASLRVSMSILAFYLSYFILISNYSLSQSSICLPKNHTALFIFGDSLFDVGNNNYINSSTFLQANFPPYGETFFKYPTGRFSDGRVIPDFIAEYATLPLIQAYLSPAGFQDHYIYGVNFASAGAGALVETNQGLVIDLKAQVKYFTEVSKQFRQKLGDEEAKKLLSRAIYIFSIGGNDYGTPFLTNLTSGAVLPCPQQKFVDYVIGNITAVIKEIYNEGGRKFGFVNVGPLNCFPLLRMAINSTSLSACLEEEASAIARLHNNALPKMLHGLEKQLKGFKYSVTDFYGALIELMKYPSKYGFEEGNAACCGGGPYRGDNSCGGKRGIEEYELCNNVNNNVFFDSLHPTEIAAEHFAKLMWSRNGDVNEPYNLKELFHYF</sequence>
<proteinExistence type="inferred from homology"/>
<dbReference type="Gramene" id="XM_028382782.1">
    <property type="protein sequence ID" value="XP_028238583.1"/>
    <property type="gene ID" value="LOC114417689"/>
</dbReference>
<dbReference type="CDD" id="cd01837">
    <property type="entry name" value="SGNH_plant_lipase_like"/>
    <property type="match status" value="1"/>
</dbReference>
<dbReference type="InterPro" id="IPR036514">
    <property type="entry name" value="SGNH_hydro_sf"/>
</dbReference>
<keyword evidence="4" id="KW-1185">Reference proteome</keyword>
<evidence type="ECO:0000256" key="2">
    <source>
        <dbReference type="ARBA" id="ARBA00022729"/>
    </source>
</evidence>
<gene>
    <name evidence="3" type="ORF">D0Y65_016875</name>
</gene>
<dbReference type="PANTHER" id="PTHR45966:SF34">
    <property type="entry name" value="GDSL-LIKE LIPASE_ACYLHYDROLASE"/>
    <property type="match status" value="1"/>
</dbReference>
<dbReference type="InterPro" id="IPR044552">
    <property type="entry name" value="GLIP1-5/GLL25"/>
</dbReference>
<keyword evidence="2" id="KW-0732">Signal</keyword>
<comment type="similarity">
    <text evidence="1">Belongs to the 'GDSL' lipolytic enzyme family.</text>
</comment>
<protein>
    <submittedName>
        <fullName evidence="3">GDSL esterase/lipase 5</fullName>
    </submittedName>
</protein>
<dbReference type="Pfam" id="PF00657">
    <property type="entry name" value="Lipase_GDSL"/>
    <property type="match status" value="1"/>
</dbReference>
<organism evidence="3 4">
    <name type="scientific">Glycine soja</name>
    <name type="common">Wild soybean</name>
    <dbReference type="NCBI Taxonomy" id="3848"/>
    <lineage>
        <taxon>Eukaryota</taxon>
        <taxon>Viridiplantae</taxon>
        <taxon>Streptophyta</taxon>
        <taxon>Embryophyta</taxon>
        <taxon>Tracheophyta</taxon>
        <taxon>Spermatophyta</taxon>
        <taxon>Magnoliopsida</taxon>
        <taxon>eudicotyledons</taxon>
        <taxon>Gunneridae</taxon>
        <taxon>Pentapetalae</taxon>
        <taxon>rosids</taxon>
        <taxon>fabids</taxon>
        <taxon>Fabales</taxon>
        <taxon>Fabaceae</taxon>
        <taxon>Papilionoideae</taxon>
        <taxon>50 kb inversion clade</taxon>
        <taxon>NPAAA clade</taxon>
        <taxon>indigoferoid/millettioid clade</taxon>
        <taxon>Phaseoleae</taxon>
        <taxon>Glycine</taxon>
        <taxon>Glycine subgen. Soja</taxon>
    </lineage>
</organism>
<accession>A0A445JS89</accession>
<dbReference type="Gene3D" id="3.40.50.1110">
    <property type="entry name" value="SGNH hydrolase"/>
    <property type="match status" value="1"/>
</dbReference>
<dbReference type="GO" id="GO:0016298">
    <property type="term" value="F:lipase activity"/>
    <property type="evidence" value="ECO:0007669"/>
    <property type="project" value="TreeGrafter"/>
</dbReference>
<dbReference type="AlphaFoldDB" id="A0A445JS89"/>
<evidence type="ECO:0000313" key="4">
    <source>
        <dbReference type="Proteomes" id="UP000289340"/>
    </source>
</evidence>
<dbReference type="EMBL" id="QZWG01000007">
    <property type="protein sequence ID" value="RZC01355.1"/>
    <property type="molecule type" value="Genomic_DNA"/>
</dbReference>
<name>A0A445JS89_GLYSO</name>
<dbReference type="InterPro" id="IPR035669">
    <property type="entry name" value="SGNH_plant_lipase-like"/>
</dbReference>
<dbReference type="InterPro" id="IPR001087">
    <property type="entry name" value="GDSL"/>
</dbReference>
<evidence type="ECO:0000313" key="3">
    <source>
        <dbReference type="EMBL" id="RZC01355.1"/>
    </source>
</evidence>
<reference evidence="3 4" key="1">
    <citation type="submission" date="2018-09" db="EMBL/GenBank/DDBJ databases">
        <title>A high-quality reference genome of wild soybean provides a powerful tool to mine soybean genomes.</title>
        <authorList>
            <person name="Xie M."/>
            <person name="Chung C.Y.L."/>
            <person name="Li M.-W."/>
            <person name="Wong F.-L."/>
            <person name="Chan T.-F."/>
            <person name="Lam H.-M."/>
        </authorList>
    </citation>
    <scope>NUCLEOTIDE SEQUENCE [LARGE SCALE GENOMIC DNA]</scope>
    <source>
        <strain evidence="4">cv. W05</strain>
        <tissue evidence="3">Hypocotyl of etiolated seedlings</tissue>
    </source>
</reference>
<comment type="caution">
    <text evidence="3">The sequence shown here is derived from an EMBL/GenBank/DDBJ whole genome shotgun (WGS) entry which is preliminary data.</text>
</comment>